<dbReference type="Proteomes" id="UP001056120">
    <property type="component" value="Linkage Group LG24"/>
</dbReference>
<protein>
    <submittedName>
        <fullName evidence="1">Uncharacterized protein</fullName>
    </submittedName>
</protein>
<comment type="caution">
    <text evidence="1">The sequence shown here is derived from an EMBL/GenBank/DDBJ whole genome shotgun (WGS) entry which is preliminary data.</text>
</comment>
<name>A0ACB9AUS5_9ASTR</name>
<evidence type="ECO:0000313" key="1">
    <source>
        <dbReference type="EMBL" id="KAI3714014.1"/>
    </source>
</evidence>
<reference evidence="1 2" key="2">
    <citation type="journal article" date="2022" name="Mol. Ecol. Resour.">
        <title>The genomes of chicory, endive, great burdock and yacon provide insights into Asteraceae paleo-polyploidization history and plant inulin production.</title>
        <authorList>
            <person name="Fan W."/>
            <person name="Wang S."/>
            <person name="Wang H."/>
            <person name="Wang A."/>
            <person name="Jiang F."/>
            <person name="Liu H."/>
            <person name="Zhao H."/>
            <person name="Xu D."/>
            <person name="Zhang Y."/>
        </authorList>
    </citation>
    <scope>NUCLEOTIDE SEQUENCE [LARGE SCALE GENOMIC DNA]</scope>
    <source>
        <strain evidence="2">cv. Yunnan</strain>
        <tissue evidence="1">Leaves</tissue>
    </source>
</reference>
<proteinExistence type="predicted"/>
<organism evidence="1 2">
    <name type="scientific">Smallanthus sonchifolius</name>
    <dbReference type="NCBI Taxonomy" id="185202"/>
    <lineage>
        <taxon>Eukaryota</taxon>
        <taxon>Viridiplantae</taxon>
        <taxon>Streptophyta</taxon>
        <taxon>Embryophyta</taxon>
        <taxon>Tracheophyta</taxon>
        <taxon>Spermatophyta</taxon>
        <taxon>Magnoliopsida</taxon>
        <taxon>eudicotyledons</taxon>
        <taxon>Gunneridae</taxon>
        <taxon>Pentapetalae</taxon>
        <taxon>asterids</taxon>
        <taxon>campanulids</taxon>
        <taxon>Asterales</taxon>
        <taxon>Asteraceae</taxon>
        <taxon>Asteroideae</taxon>
        <taxon>Heliantheae alliance</taxon>
        <taxon>Millerieae</taxon>
        <taxon>Smallanthus</taxon>
    </lineage>
</organism>
<gene>
    <name evidence="1" type="ORF">L1987_72604</name>
</gene>
<evidence type="ECO:0000313" key="2">
    <source>
        <dbReference type="Proteomes" id="UP001056120"/>
    </source>
</evidence>
<sequence>MEVMSVAVWCGVAVPVVMMVYGWRIFNWVWVRPKRMEKSLREQGLTGSPYRFLFGDMKEMVQMGSQAILKPIKLTDSIIPRVMPFYYTAANTYGSMFFTWMGPLPMVHITDPPLIREILANYNQFQKQKIDNPLSKLLAKGIVVTEADQWVKHRKIINLAFHVEKLKINMIFHEVLRLYPPGIGIGRTIHEETKIGNLTLPSGSHVMMHMMLLHYDANIWGDDVNEFNPQRFAEGVANATKEQASYFPFGGGARIYVGQAFATLEARLALVMILRRFSFEISPSYSHAPHTILTLQPQFGARLILSEL</sequence>
<reference evidence="2" key="1">
    <citation type="journal article" date="2022" name="Mol. Ecol. Resour.">
        <title>The genomes of chicory, endive, great burdock and yacon provide insights into Asteraceae palaeo-polyploidization history and plant inulin production.</title>
        <authorList>
            <person name="Fan W."/>
            <person name="Wang S."/>
            <person name="Wang H."/>
            <person name="Wang A."/>
            <person name="Jiang F."/>
            <person name="Liu H."/>
            <person name="Zhao H."/>
            <person name="Xu D."/>
            <person name="Zhang Y."/>
        </authorList>
    </citation>
    <scope>NUCLEOTIDE SEQUENCE [LARGE SCALE GENOMIC DNA]</scope>
    <source>
        <strain evidence="2">cv. Yunnan</strain>
    </source>
</reference>
<dbReference type="EMBL" id="CM042041">
    <property type="protein sequence ID" value="KAI3714014.1"/>
    <property type="molecule type" value="Genomic_DNA"/>
</dbReference>
<accession>A0ACB9AUS5</accession>
<keyword evidence="2" id="KW-1185">Reference proteome</keyword>